<dbReference type="Gene3D" id="1.25.40.10">
    <property type="entry name" value="Tetratricopeptide repeat domain"/>
    <property type="match status" value="1"/>
</dbReference>
<feature type="repeat" description="TPR" evidence="3">
    <location>
        <begin position="69"/>
        <end position="102"/>
    </location>
</feature>
<dbReference type="PROSITE" id="PS50005">
    <property type="entry name" value="TPR"/>
    <property type="match status" value="1"/>
</dbReference>
<evidence type="ECO:0000256" key="3">
    <source>
        <dbReference type="PROSITE-ProRule" id="PRU00339"/>
    </source>
</evidence>
<dbReference type="PANTHER" id="PTHR45586:SF1">
    <property type="entry name" value="LIPOPOLYSACCHARIDE ASSEMBLY PROTEIN B"/>
    <property type="match status" value="1"/>
</dbReference>
<organism evidence="5 6">
    <name type="scientific">Bosea lupini</name>
    <dbReference type="NCBI Taxonomy" id="1036779"/>
    <lineage>
        <taxon>Bacteria</taxon>
        <taxon>Pseudomonadati</taxon>
        <taxon>Pseudomonadota</taxon>
        <taxon>Alphaproteobacteria</taxon>
        <taxon>Hyphomicrobiales</taxon>
        <taxon>Boseaceae</taxon>
        <taxon>Bosea</taxon>
    </lineage>
</organism>
<keyword evidence="4" id="KW-0732">Signal</keyword>
<dbReference type="STRING" id="1036779.SAMN04515666_11519"/>
<protein>
    <submittedName>
        <fullName evidence="5">Flp pilus assembly protein TadD, contains TPR repeats</fullName>
    </submittedName>
</protein>
<keyword evidence="2 3" id="KW-0802">TPR repeat</keyword>
<dbReference type="PANTHER" id="PTHR45586">
    <property type="entry name" value="TPR REPEAT-CONTAINING PROTEIN PA4667"/>
    <property type="match status" value="1"/>
</dbReference>
<dbReference type="Proteomes" id="UP000199664">
    <property type="component" value="Unassembled WGS sequence"/>
</dbReference>
<gene>
    <name evidence="5" type="ORF">SAMN04515666_11519</name>
</gene>
<dbReference type="EMBL" id="FOAN01000015">
    <property type="protein sequence ID" value="SEM59175.1"/>
    <property type="molecule type" value="Genomic_DNA"/>
</dbReference>
<reference evidence="6" key="1">
    <citation type="submission" date="2016-10" db="EMBL/GenBank/DDBJ databases">
        <authorList>
            <person name="Varghese N."/>
            <person name="Submissions S."/>
        </authorList>
    </citation>
    <scope>NUCLEOTIDE SEQUENCE [LARGE SCALE GENOMIC DNA]</scope>
    <source>
        <strain evidence="6">LMG 26383,CCUG 61248,R- 45681</strain>
    </source>
</reference>
<evidence type="ECO:0000313" key="6">
    <source>
        <dbReference type="Proteomes" id="UP000199664"/>
    </source>
</evidence>
<keyword evidence="6" id="KW-1185">Reference proteome</keyword>
<evidence type="ECO:0000313" key="5">
    <source>
        <dbReference type="EMBL" id="SEM59175.1"/>
    </source>
</evidence>
<feature type="signal peptide" evidence="4">
    <location>
        <begin position="1"/>
        <end position="26"/>
    </location>
</feature>
<sequence>MMTRSNRLASLLLVAWLPACTLTQQAASEADRPQVQQRGAQVLASTLEDSGEMATALAVYESAAATGDAAAAVQLGEAYLRSGDGIGAERAFRLALEREPNNGPAQLGLGSAALRRGEVDAALATLAKVAPIVDSAASFNRLGIALTLAGQAPEAVTAFEKSHSRASDDLDIAANLALAEALAGRKEQAIDRIRGVVRSESAKATHRRTLALVLALSGASAEAQSLVQTNVPVTERPAFLRRLRTLEAAGDARARARIVGTILAG</sequence>
<evidence type="ECO:0000256" key="4">
    <source>
        <dbReference type="SAM" id="SignalP"/>
    </source>
</evidence>
<dbReference type="InterPro" id="IPR011990">
    <property type="entry name" value="TPR-like_helical_dom_sf"/>
</dbReference>
<name>A0A1H7ZLH2_9HYPH</name>
<keyword evidence="1" id="KW-0677">Repeat</keyword>
<evidence type="ECO:0000256" key="1">
    <source>
        <dbReference type="ARBA" id="ARBA00022737"/>
    </source>
</evidence>
<dbReference type="InterPro" id="IPR019734">
    <property type="entry name" value="TPR_rpt"/>
</dbReference>
<dbReference type="InterPro" id="IPR051012">
    <property type="entry name" value="CellSynth/LPSAsmb/PSIAsmb"/>
</dbReference>
<dbReference type="Pfam" id="PF14559">
    <property type="entry name" value="TPR_19"/>
    <property type="match status" value="1"/>
</dbReference>
<dbReference type="AlphaFoldDB" id="A0A1H7ZLH2"/>
<accession>A0A1H7ZLH2</accession>
<evidence type="ECO:0000256" key="2">
    <source>
        <dbReference type="ARBA" id="ARBA00022803"/>
    </source>
</evidence>
<feature type="chain" id="PRO_5011542435" evidence="4">
    <location>
        <begin position="27"/>
        <end position="265"/>
    </location>
</feature>
<dbReference type="SMART" id="SM00028">
    <property type="entry name" value="TPR"/>
    <property type="match status" value="2"/>
</dbReference>
<dbReference type="SUPFAM" id="SSF48452">
    <property type="entry name" value="TPR-like"/>
    <property type="match status" value="1"/>
</dbReference>
<proteinExistence type="predicted"/>